<dbReference type="InterPro" id="IPR025339">
    <property type="entry name" value="DUF4245"/>
</dbReference>
<sequence length="171" mass="18703">MAKTKKKTALDMLISLAVILVPAALIYGFFSQVPDEPSVAIAPWEPITQAARDEGTMTVLAPTVLPADWKPVRAKFSDDQLELGFQVAGQTYYELKQRPGTSQRVFVDDATRKGVEEGTSTVNGRSWTRYVSEDGRTRCLVNVAEKPKPTTTVACADGSYEQAEAFAGMLR</sequence>
<evidence type="ECO:0000256" key="1">
    <source>
        <dbReference type="SAM" id="Phobius"/>
    </source>
</evidence>
<dbReference type="Proteomes" id="UP001597326">
    <property type="component" value="Unassembled WGS sequence"/>
</dbReference>
<name>A0ABW4RY48_9ACTN</name>
<proteinExistence type="predicted"/>
<comment type="caution">
    <text evidence="2">The sequence shown here is derived from an EMBL/GenBank/DDBJ whole genome shotgun (WGS) entry which is preliminary data.</text>
</comment>
<keyword evidence="3" id="KW-1185">Reference proteome</keyword>
<dbReference type="RefSeq" id="WP_343874290.1">
    <property type="nucleotide sequence ID" value="NZ_BAAAIX010000026.1"/>
</dbReference>
<evidence type="ECO:0000313" key="2">
    <source>
        <dbReference type="EMBL" id="MFD1891035.1"/>
    </source>
</evidence>
<evidence type="ECO:0000313" key="3">
    <source>
        <dbReference type="Proteomes" id="UP001597326"/>
    </source>
</evidence>
<keyword evidence="1" id="KW-1133">Transmembrane helix</keyword>
<accession>A0ABW4RY48</accession>
<keyword evidence="1" id="KW-0472">Membrane</keyword>
<protein>
    <submittedName>
        <fullName evidence="2">DUF4245 domain-containing protein</fullName>
    </submittedName>
</protein>
<dbReference type="EMBL" id="JBHUFZ010000028">
    <property type="protein sequence ID" value="MFD1891035.1"/>
    <property type="molecule type" value="Genomic_DNA"/>
</dbReference>
<keyword evidence="1" id="KW-0812">Transmembrane</keyword>
<organism evidence="2 3">
    <name type="scientific">Luteococcus peritonei</name>
    <dbReference type="NCBI Taxonomy" id="88874"/>
    <lineage>
        <taxon>Bacteria</taxon>
        <taxon>Bacillati</taxon>
        <taxon>Actinomycetota</taxon>
        <taxon>Actinomycetes</taxon>
        <taxon>Propionibacteriales</taxon>
        <taxon>Propionibacteriaceae</taxon>
        <taxon>Luteococcus</taxon>
    </lineage>
</organism>
<feature type="transmembrane region" description="Helical" evidence="1">
    <location>
        <begin position="12"/>
        <end position="30"/>
    </location>
</feature>
<dbReference type="Pfam" id="PF14030">
    <property type="entry name" value="DUF4245"/>
    <property type="match status" value="1"/>
</dbReference>
<gene>
    <name evidence="2" type="ORF">ACFSCS_12720</name>
</gene>
<reference evidence="3" key="1">
    <citation type="journal article" date="2019" name="Int. J. Syst. Evol. Microbiol.">
        <title>The Global Catalogue of Microorganisms (GCM) 10K type strain sequencing project: providing services to taxonomists for standard genome sequencing and annotation.</title>
        <authorList>
            <consortium name="The Broad Institute Genomics Platform"/>
            <consortium name="The Broad Institute Genome Sequencing Center for Infectious Disease"/>
            <person name="Wu L."/>
            <person name="Ma J."/>
        </authorList>
    </citation>
    <scope>NUCLEOTIDE SEQUENCE [LARGE SCALE GENOMIC DNA]</scope>
    <source>
        <strain evidence="3">CAIM 431</strain>
    </source>
</reference>